<dbReference type="STRING" id="1357400.HMPREF2086_01212"/>
<name>V8C8S6_9HELI</name>
<sequence length="80" mass="8894">MLAKVFKSGNSMAIRIPKGVNVEHIKAFEIQKLGDNILLKPASQGDSWQSFFKAATQFRGKIAIPNDDEPQGRDFGKIFT</sequence>
<dbReference type="OrthoDB" id="9810009at2"/>
<dbReference type="Proteomes" id="UP000018731">
    <property type="component" value="Unassembled WGS sequence"/>
</dbReference>
<comment type="caution">
    <text evidence="1">The sequence shown here is derived from an EMBL/GenBank/DDBJ whole genome shotgun (WGS) entry which is preliminary data.</text>
</comment>
<dbReference type="AlphaFoldDB" id="V8C8S6"/>
<keyword evidence="2" id="KW-1185">Reference proteome</keyword>
<dbReference type="InterPro" id="IPR037914">
    <property type="entry name" value="SpoVT-AbrB_sf"/>
</dbReference>
<evidence type="ECO:0000313" key="2">
    <source>
        <dbReference type="Proteomes" id="UP000018731"/>
    </source>
</evidence>
<dbReference type="EMBL" id="AZJI01000005">
    <property type="protein sequence ID" value="ETD23410.1"/>
    <property type="molecule type" value="Genomic_DNA"/>
</dbReference>
<dbReference type="PATRIC" id="fig|1357400.3.peg.1633"/>
<dbReference type="SUPFAM" id="SSF89447">
    <property type="entry name" value="AbrB/MazE/MraZ-like"/>
    <property type="match status" value="1"/>
</dbReference>
<organism evidence="1 2">
    <name type="scientific">Helicobacter macacae MIT 99-5501</name>
    <dbReference type="NCBI Taxonomy" id="1357400"/>
    <lineage>
        <taxon>Bacteria</taxon>
        <taxon>Pseudomonadati</taxon>
        <taxon>Campylobacterota</taxon>
        <taxon>Epsilonproteobacteria</taxon>
        <taxon>Campylobacterales</taxon>
        <taxon>Helicobacteraceae</taxon>
        <taxon>Helicobacter</taxon>
    </lineage>
</organism>
<reference evidence="1 2" key="1">
    <citation type="journal article" date="2014" name="Genome Announc.">
        <title>Draft genome sequences of six enterohepatic helicobacter species isolated from humans and one from rhesus macaques.</title>
        <authorList>
            <person name="Shen Z."/>
            <person name="Sheh A."/>
            <person name="Young S.K."/>
            <person name="Abouelliel A."/>
            <person name="Ward D.V."/>
            <person name="Earl A.M."/>
            <person name="Fox J.G."/>
        </authorList>
    </citation>
    <scope>NUCLEOTIDE SEQUENCE [LARGE SCALE GENOMIC DNA]</scope>
    <source>
        <strain evidence="1 2">MIT 99-5501</strain>
    </source>
</reference>
<dbReference type="HOGENOM" id="CLU_162018_2_2_7"/>
<proteinExistence type="predicted"/>
<gene>
    <name evidence="1" type="ORF">HMPREF2086_01212</name>
</gene>
<accession>V8C8S6</accession>
<evidence type="ECO:0008006" key="3">
    <source>
        <dbReference type="Google" id="ProtNLM"/>
    </source>
</evidence>
<protein>
    <recommendedName>
        <fullName evidence="3">SpoVT-AbrB domain-containing protein</fullName>
    </recommendedName>
</protein>
<dbReference type="RefSeq" id="WP_023927947.1">
    <property type="nucleotide sequence ID" value="NZ_KI669454.1"/>
</dbReference>
<evidence type="ECO:0000313" key="1">
    <source>
        <dbReference type="EMBL" id="ETD23410.1"/>
    </source>
</evidence>
<dbReference type="Gene3D" id="2.10.260.10">
    <property type="match status" value="1"/>
</dbReference>